<evidence type="ECO:0000313" key="1">
    <source>
        <dbReference type="EMBL" id="MBS3061985.1"/>
    </source>
</evidence>
<protein>
    <submittedName>
        <fullName evidence="1">DHH family phosphoesterase</fullName>
    </submittedName>
</protein>
<proteinExistence type="predicted"/>
<name>A0A8T4LFD1_9ARCH</name>
<dbReference type="SUPFAM" id="SSF64182">
    <property type="entry name" value="DHH phosphoesterases"/>
    <property type="match status" value="1"/>
</dbReference>
<dbReference type="Gene3D" id="3.90.1640.30">
    <property type="match status" value="1"/>
</dbReference>
<dbReference type="InterPro" id="IPR038763">
    <property type="entry name" value="DHH_sf"/>
</dbReference>
<reference evidence="1" key="1">
    <citation type="submission" date="2021-03" db="EMBL/GenBank/DDBJ databases">
        <authorList>
            <person name="Jaffe A."/>
        </authorList>
    </citation>
    <scope>NUCLEOTIDE SEQUENCE</scope>
    <source>
        <strain evidence="1">RIFCSPLOWO2_01_FULL_AR10_48_17</strain>
    </source>
</reference>
<organism evidence="1 2">
    <name type="scientific">Candidatus Iainarchaeum sp</name>
    <dbReference type="NCBI Taxonomy" id="3101447"/>
    <lineage>
        <taxon>Archaea</taxon>
        <taxon>Candidatus Iainarchaeota</taxon>
        <taxon>Candidatus Iainarchaeia</taxon>
        <taxon>Candidatus Iainarchaeales</taxon>
        <taxon>Candidatus Iainarchaeaceae</taxon>
        <taxon>Candidatus Iainarchaeum</taxon>
    </lineage>
</organism>
<dbReference type="InterPro" id="IPR051673">
    <property type="entry name" value="SSDNA_exonuclease_RecJ"/>
</dbReference>
<comment type="caution">
    <text evidence="1">The sequence shown here is derived from an EMBL/GenBank/DDBJ whole genome shotgun (WGS) entry which is preliminary data.</text>
</comment>
<sequence length="366" mass="41480">MQKSKILKRFDLFLKALSKNDRVGLWVHCDGDGLMSGAIAAKAVESLIGKRPDIFFCSGYPNQDGLMRKISVLKDRQCNKVLILDLSLDQDDFVIKNLEPFAEVLFVDHHKVYNDFNSEKTVFIKAEWIAPKGMDPSKYPASKMAFDLFSRQVDLSSSSWLCCIGLYADCANGAWKTFFDSELKKSKTDLDAIKKSCQVIDAVGIIDNSKFSELYRLFLDASGTRDILASDFFGLAKDLEEEMDYWLLEFKKKAEFFPEIELVWFVFHPRFPIKSPFINKISFDFYPNQTVVLVQLLDGMKTANFSGRRQDGKVRVNDLLEESVKGIENASAGGHAPAAAGKVSRENLELFKNNLLSELRKRNVAK</sequence>
<dbReference type="AlphaFoldDB" id="A0A8T4LFD1"/>
<dbReference type="PANTHER" id="PTHR30255">
    <property type="entry name" value="SINGLE-STRANDED-DNA-SPECIFIC EXONUCLEASE RECJ"/>
    <property type="match status" value="1"/>
</dbReference>
<dbReference type="Proteomes" id="UP000675968">
    <property type="component" value="Unassembled WGS sequence"/>
</dbReference>
<accession>A0A8T4LFD1</accession>
<evidence type="ECO:0000313" key="2">
    <source>
        <dbReference type="Proteomes" id="UP000675968"/>
    </source>
</evidence>
<reference evidence="1" key="2">
    <citation type="submission" date="2021-05" db="EMBL/GenBank/DDBJ databases">
        <title>Protein family content uncovers lineage relationships and bacterial pathway maintenance mechanisms in DPANN archaea.</title>
        <authorList>
            <person name="Castelle C.J."/>
            <person name="Meheust R."/>
            <person name="Jaffe A.L."/>
            <person name="Seitz K."/>
            <person name="Gong X."/>
            <person name="Baker B.J."/>
            <person name="Banfield J.F."/>
        </authorList>
    </citation>
    <scope>NUCLEOTIDE SEQUENCE</scope>
    <source>
        <strain evidence="1">RIFCSPLOWO2_01_FULL_AR10_48_17</strain>
    </source>
</reference>
<gene>
    <name evidence="1" type="ORF">J4215_05375</name>
</gene>
<dbReference type="PANTHER" id="PTHR30255:SF2">
    <property type="entry name" value="SINGLE-STRANDED-DNA-SPECIFIC EXONUCLEASE RECJ"/>
    <property type="match status" value="1"/>
</dbReference>
<dbReference type="EMBL" id="JAGVWC010000011">
    <property type="protein sequence ID" value="MBS3061985.1"/>
    <property type="molecule type" value="Genomic_DNA"/>
</dbReference>